<dbReference type="Gene3D" id="3.30.530.20">
    <property type="match status" value="1"/>
</dbReference>
<gene>
    <name evidence="1" type="ORF">ACT18_02850</name>
</gene>
<dbReference type="InterPro" id="IPR023393">
    <property type="entry name" value="START-like_dom_sf"/>
</dbReference>
<evidence type="ECO:0000313" key="1">
    <source>
        <dbReference type="EMBL" id="OBY33234.1"/>
    </source>
</evidence>
<dbReference type="SUPFAM" id="SSF55961">
    <property type="entry name" value="Bet v1-like"/>
    <property type="match status" value="1"/>
</dbReference>
<keyword evidence="2" id="KW-1185">Reference proteome</keyword>
<dbReference type="OrthoDB" id="7067492at2"/>
<organism evidence="1 2">
    <name type="scientific">Mycolicibacter kumamotonensis</name>
    <dbReference type="NCBI Taxonomy" id="354243"/>
    <lineage>
        <taxon>Bacteria</taxon>
        <taxon>Bacillati</taxon>
        <taxon>Actinomycetota</taxon>
        <taxon>Actinomycetes</taxon>
        <taxon>Mycobacteriales</taxon>
        <taxon>Mycobacteriaceae</taxon>
        <taxon>Mycolicibacter</taxon>
    </lineage>
</organism>
<accession>A0A1B8SKI5</accession>
<sequence>MRVTNVHSRVFSADSLDRVGALIDSLAGDDDRLWPHENWPVLRFDRPLGVGAKGGHGPIRYHVTEYEPARRIRFVFSRPTGLRGYHEWQAQPVPAGYELRHSLVAETVGWTVLSWPFIWRWLHDALLEDALDKAAVNLGCGGPRSSWPVYVRVLRWAAGRRGRL</sequence>
<reference evidence="1 2" key="1">
    <citation type="submission" date="2015-06" db="EMBL/GenBank/DDBJ databases">
        <title>Genome sequence of Mycobacterium kumamotonense strain Roo.</title>
        <authorList>
            <person name="Greninger A.L."/>
            <person name="Cunningham G."/>
            <person name="Miller S."/>
        </authorList>
    </citation>
    <scope>NUCLEOTIDE SEQUENCE [LARGE SCALE GENOMIC DNA]</scope>
    <source>
        <strain evidence="1 2">Roo</strain>
    </source>
</reference>
<name>A0A1B8SKI5_9MYCO</name>
<comment type="caution">
    <text evidence="1">The sequence shown here is derived from an EMBL/GenBank/DDBJ whole genome shotgun (WGS) entry which is preliminary data.</text>
</comment>
<dbReference type="AlphaFoldDB" id="A0A1B8SKI5"/>
<dbReference type="STRING" id="354243.BST28_03310"/>
<protein>
    <recommendedName>
        <fullName evidence="3">SRPBCC family protein</fullName>
    </recommendedName>
</protein>
<evidence type="ECO:0008006" key="3">
    <source>
        <dbReference type="Google" id="ProtNLM"/>
    </source>
</evidence>
<dbReference type="RefSeq" id="WP_065287055.1">
    <property type="nucleotide sequence ID" value="NZ_LFOE01000002.1"/>
</dbReference>
<evidence type="ECO:0000313" key="2">
    <source>
        <dbReference type="Proteomes" id="UP000092668"/>
    </source>
</evidence>
<dbReference type="Proteomes" id="UP000092668">
    <property type="component" value="Unassembled WGS sequence"/>
</dbReference>
<proteinExistence type="predicted"/>
<dbReference type="PATRIC" id="fig|354243.3.peg.606"/>
<dbReference type="EMBL" id="LFOE01000002">
    <property type="protein sequence ID" value="OBY33234.1"/>
    <property type="molecule type" value="Genomic_DNA"/>
</dbReference>